<comment type="caution">
    <text evidence="2">The sequence shown here is derived from an EMBL/GenBank/DDBJ whole genome shotgun (WGS) entry which is preliminary data.</text>
</comment>
<dbReference type="EMBL" id="BMMI01000020">
    <property type="protein sequence ID" value="GGL86014.1"/>
    <property type="molecule type" value="Genomic_DNA"/>
</dbReference>
<keyword evidence="1" id="KW-1133">Transmembrane helix</keyword>
<feature type="transmembrane region" description="Helical" evidence="1">
    <location>
        <begin position="12"/>
        <end position="31"/>
    </location>
</feature>
<name>A0ABQ2GCC5_9ACTN</name>
<feature type="transmembrane region" description="Helical" evidence="1">
    <location>
        <begin position="37"/>
        <end position="55"/>
    </location>
</feature>
<evidence type="ECO:0000313" key="3">
    <source>
        <dbReference type="Proteomes" id="UP000648663"/>
    </source>
</evidence>
<evidence type="ECO:0000256" key="1">
    <source>
        <dbReference type="SAM" id="Phobius"/>
    </source>
</evidence>
<proteinExistence type="predicted"/>
<keyword evidence="3" id="KW-1185">Reference proteome</keyword>
<organism evidence="2 3">
    <name type="scientific">Modestobacter marinus</name>
    <dbReference type="NCBI Taxonomy" id="477641"/>
    <lineage>
        <taxon>Bacteria</taxon>
        <taxon>Bacillati</taxon>
        <taxon>Actinomycetota</taxon>
        <taxon>Actinomycetes</taxon>
        <taxon>Geodermatophilales</taxon>
        <taxon>Geodermatophilaceae</taxon>
        <taxon>Modestobacter</taxon>
    </lineage>
</organism>
<gene>
    <name evidence="2" type="ORF">GCM10011589_48050</name>
</gene>
<accession>A0ABQ2GCC5</accession>
<evidence type="ECO:0008006" key="4">
    <source>
        <dbReference type="Google" id="ProtNLM"/>
    </source>
</evidence>
<sequence>MREPEQTPRWQLPVPVLVALVVVWATFLIITVARERWLGVAANGLLLAASGYSLVQALRQRRTS</sequence>
<reference evidence="3" key="1">
    <citation type="journal article" date="2019" name="Int. J. Syst. Evol. Microbiol.">
        <title>The Global Catalogue of Microorganisms (GCM) 10K type strain sequencing project: providing services to taxonomists for standard genome sequencing and annotation.</title>
        <authorList>
            <consortium name="The Broad Institute Genomics Platform"/>
            <consortium name="The Broad Institute Genome Sequencing Center for Infectious Disease"/>
            <person name="Wu L."/>
            <person name="Ma J."/>
        </authorList>
    </citation>
    <scope>NUCLEOTIDE SEQUENCE [LARGE SCALE GENOMIC DNA]</scope>
    <source>
        <strain evidence="3">CGMCC 4.5581</strain>
    </source>
</reference>
<keyword evidence="1" id="KW-0472">Membrane</keyword>
<keyword evidence="1" id="KW-0812">Transmembrane</keyword>
<protein>
    <recommendedName>
        <fullName evidence="4">DUF2530 domain-containing protein</fullName>
    </recommendedName>
</protein>
<dbReference type="Proteomes" id="UP000648663">
    <property type="component" value="Unassembled WGS sequence"/>
</dbReference>
<evidence type="ECO:0000313" key="2">
    <source>
        <dbReference type="EMBL" id="GGL86014.1"/>
    </source>
</evidence>